<dbReference type="AlphaFoldDB" id="A0A498CYP7"/>
<dbReference type="NCBIfam" id="TIGR00696">
    <property type="entry name" value="wecG_tagA_cpsF"/>
    <property type="match status" value="1"/>
</dbReference>
<comment type="caution">
    <text evidence="3">The sequence shown here is derived from an EMBL/GenBank/DDBJ whole genome shotgun (WGS) entry which is preliminary data.</text>
</comment>
<dbReference type="RefSeq" id="WP_121594336.1">
    <property type="nucleotide sequence ID" value="NZ_RCHD01000013.1"/>
</dbReference>
<evidence type="ECO:0000313" key="4">
    <source>
        <dbReference type="Proteomes" id="UP000267166"/>
    </source>
</evidence>
<reference evidence="3 4" key="1">
    <citation type="submission" date="2018-09" db="EMBL/GenBank/DDBJ databases">
        <title>The draft genome of Acinetobacter sp. strains.</title>
        <authorList>
            <person name="Qin J."/>
            <person name="Feng Y."/>
            <person name="Zong Z."/>
        </authorList>
    </citation>
    <scope>NUCLEOTIDE SEQUENCE [LARGE SCALE GENOMIC DNA]</scope>
    <source>
        <strain evidence="3 4">WCHAc060003</strain>
    </source>
</reference>
<keyword evidence="2 3" id="KW-0808">Transferase</keyword>
<dbReference type="GO" id="GO:0016758">
    <property type="term" value="F:hexosyltransferase activity"/>
    <property type="evidence" value="ECO:0007669"/>
    <property type="project" value="TreeGrafter"/>
</dbReference>
<protein>
    <submittedName>
        <fullName evidence="3">Glycosyltransferase</fullName>
    </submittedName>
</protein>
<dbReference type="Pfam" id="PF03808">
    <property type="entry name" value="Glyco_tran_WecG"/>
    <property type="match status" value="1"/>
</dbReference>
<evidence type="ECO:0000256" key="1">
    <source>
        <dbReference type="ARBA" id="ARBA00022676"/>
    </source>
</evidence>
<name>A0A498CYP7_9GAMM</name>
<keyword evidence="1" id="KW-0328">Glycosyltransferase</keyword>
<dbReference type="PANTHER" id="PTHR34136:SF1">
    <property type="entry name" value="UDP-N-ACETYL-D-MANNOSAMINURONIC ACID TRANSFERASE"/>
    <property type="match status" value="1"/>
</dbReference>
<evidence type="ECO:0000256" key="2">
    <source>
        <dbReference type="ARBA" id="ARBA00022679"/>
    </source>
</evidence>
<sequence length="251" mass="28447">MSVQPKKIINVIDAPIDQVTWSDAVQRLSLWGEQHESRVVCICNAHSVVTAKQDHEFNQVLKHADMSTPDGAPVAWMIKKISGQPQARINGPDLMLKYCEHAEKIGQSIYLYGGQESTLNILVNVLKSKYPNLKIAGYLSPPFRELNDQEKQKIIQDINASGAHTVWVGLGCPKQEKWMHEHKGKINAVMVGVGAAFDYHAGTIKRAPKWMQNSGLEWFHRLCSEPKRLWKRYLVTNTLFIFYAAKQLISK</sequence>
<evidence type="ECO:0000313" key="3">
    <source>
        <dbReference type="EMBL" id="RLL35851.1"/>
    </source>
</evidence>
<dbReference type="Proteomes" id="UP000267166">
    <property type="component" value="Unassembled WGS sequence"/>
</dbReference>
<dbReference type="PANTHER" id="PTHR34136">
    <property type="match status" value="1"/>
</dbReference>
<accession>A0A498CYP7</accession>
<gene>
    <name evidence="3" type="ORF">D9K80_07250</name>
</gene>
<organism evidence="3 4">
    <name type="scientific">Acinetobacter cumulans</name>
    <dbReference type="NCBI Taxonomy" id="2136182"/>
    <lineage>
        <taxon>Bacteria</taxon>
        <taxon>Pseudomonadati</taxon>
        <taxon>Pseudomonadota</taxon>
        <taxon>Gammaproteobacteria</taxon>
        <taxon>Moraxellales</taxon>
        <taxon>Moraxellaceae</taxon>
        <taxon>Acinetobacter</taxon>
    </lineage>
</organism>
<proteinExistence type="predicted"/>
<dbReference type="CDD" id="cd06533">
    <property type="entry name" value="Glyco_transf_WecG_TagA"/>
    <property type="match status" value="1"/>
</dbReference>
<dbReference type="EMBL" id="RCHD01000013">
    <property type="protein sequence ID" value="RLL35851.1"/>
    <property type="molecule type" value="Genomic_DNA"/>
</dbReference>
<dbReference type="InterPro" id="IPR004629">
    <property type="entry name" value="WecG_TagA_CpsF"/>
</dbReference>